<reference evidence="5" key="1">
    <citation type="submission" date="2021-10" db="EMBL/GenBank/DDBJ databases">
        <authorList>
            <person name="Lyu M."/>
            <person name="Wang X."/>
            <person name="Meng X."/>
            <person name="Xu K."/>
        </authorList>
    </citation>
    <scope>NUCLEOTIDE SEQUENCE</scope>
    <source>
        <strain evidence="5">A6</strain>
    </source>
</reference>
<protein>
    <submittedName>
        <fullName evidence="5">Winged helix-turn-helix domain-containing protein</fullName>
    </submittedName>
</protein>
<dbReference type="Pfam" id="PF00486">
    <property type="entry name" value="Trans_reg_C"/>
    <property type="match status" value="1"/>
</dbReference>
<evidence type="ECO:0000313" key="6">
    <source>
        <dbReference type="Proteomes" id="UP001165293"/>
    </source>
</evidence>
<dbReference type="InterPro" id="IPR011990">
    <property type="entry name" value="TPR-like_helical_dom_sf"/>
</dbReference>
<dbReference type="PROSITE" id="PS51755">
    <property type="entry name" value="OMPR_PHOB"/>
    <property type="match status" value="1"/>
</dbReference>
<keyword evidence="3" id="KW-0812">Transmembrane</keyword>
<proteinExistence type="predicted"/>
<feature type="DNA-binding region" description="OmpR/PhoB-type" evidence="2">
    <location>
        <begin position="2"/>
        <end position="100"/>
    </location>
</feature>
<evidence type="ECO:0000256" key="3">
    <source>
        <dbReference type="SAM" id="Phobius"/>
    </source>
</evidence>
<evidence type="ECO:0000259" key="4">
    <source>
        <dbReference type="PROSITE" id="PS51755"/>
    </source>
</evidence>
<dbReference type="Gene3D" id="1.25.40.10">
    <property type="entry name" value="Tetratricopeptide repeat domain"/>
    <property type="match status" value="2"/>
</dbReference>
<sequence>MRLKYLFGEFELNPATRELVRNGSPVALRARSLECLIYLIEHRDRAVGRDELISAVWGRVDVGDTVVAQTLLRARKALDDTGNQQGMIRTLPRFGYRWVAPVQEVPLAPDEVPPTLEVEAEADTGDPRHVDEAVPRIDVAAPTRSTTDTRRRWPRGWSAFAVLLVAIGLGAFLYLRSKDTHAPAMADDLVLVMPMTVVPIDSENAWVRLGAMDYMAERLRSSGINVLPSEQALRTAAAIEGDAPDVDRRKLLALSGARWIAQPEALRERDGWRVRLQVIEGGKARSLEARGDTALAATAAAADAWLRQLGRRDGAAPPPTRLAERLHRIDADILAGRLTEARRVVRSLPPAERSDPRFLLREAKLEFRAANLDAAATLYQQVLDKVTAADPDTKIGALIGLGTAFRAQDQLNAADQRFTQALEALESLPTDRVDARMFGVAYQGRGIVRVQRGEIDAGIRDMGQARVWLQRSGDRITLGVIGHNLGKAEAIRGDYLQALLEFDRSIETFERFRVHDYLANSLYEKAELQLALARPAEAWETIRRADAFLPKLESDALACEVLSTKARVLLALGRLREAGDALAAIAARGVQDTDPRRLELSLRLHLARGEVAQAGRLAARGPVIGDASRGLLLAAVQAALRAGDVPLAEKWIAGVAQGEGTGDRDFALALARALVLHAGGDRAGALAQAERAAALVGRRASPDIEIQAGVVQVMLLLDLERATAASAIVGELEKYAESDYRVAWVMPKLYQALGDPRAAASARVRAMALAGERDSAVAPLL</sequence>
<evidence type="ECO:0000256" key="2">
    <source>
        <dbReference type="PROSITE-ProRule" id="PRU01091"/>
    </source>
</evidence>
<dbReference type="InterPro" id="IPR001867">
    <property type="entry name" value="OmpR/PhoB-type_DNA-bd"/>
</dbReference>
<feature type="transmembrane region" description="Helical" evidence="3">
    <location>
        <begin position="157"/>
        <end position="175"/>
    </location>
</feature>
<gene>
    <name evidence="5" type="ORF">LK996_05075</name>
</gene>
<organism evidence="5 6">
    <name type="scientific">Noviluteimonas lactosilytica</name>
    <dbReference type="NCBI Taxonomy" id="2888523"/>
    <lineage>
        <taxon>Bacteria</taxon>
        <taxon>Pseudomonadati</taxon>
        <taxon>Pseudomonadota</taxon>
        <taxon>Gammaproteobacteria</taxon>
        <taxon>Lysobacterales</taxon>
        <taxon>Lysobacteraceae</taxon>
        <taxon>Noviluteimonas</taxon>
    </lineage>
</organism>
<name>A0ABS8JFR5_9GAMM</name>
<dbReference type="Gene3D" id="1.10.10.10">
    <property type="entry name" value="Winged helix-like DNA-binding domain superfamily/Winged helix DNA-binding domain"/>
    <property type="match status" value="1"/>
</dbReference>
<keyword evidence="3" id="KW-1133">Transmembrane helix</keyword>
<dbReference type="SMART" id="SM00862">
    <property type="entry name" value="Trans_reg_C"/>
    <property type="match status" value="1"/>
</dbReference>
<keyword evidence="1 2" id="KW-0238">DNA-binding</keyword>
<dbReference type="InterPro" id="IPR016032">
    <property type="entry name" value="Sig_transdc_resp-reg_C-effctor"/>
</dbReference>
<dbReference type="SUPFAM" id="SSF48452">
    <property type="entry name" value="TPR-like"/>
    <property type="match status" value="1"/>
</dbReference>
<dbReference type="SUPFAM" id="SSF46894">
    <property type="entry name" value="C-terminal effector domain of the bipartite response regulators"/>
    <property type="match status" value="1"/>
</dbReference>
<accession>A0ABS8JFR5</accession>
<evidence type="ECO:0000313" key="5">
    <source>
        <dbReference type="EMBL" id="MCC8362444.1"/>
    </source>
</evidence>
<dbReference type="InterPro" id="IPR036388">
    <property type="entry name" value="WH-like_DNA-bd_sf"/>
</dbReference>
<keyword evidence="3" id="KW-0472">Membrane</keyword>
<comment type="caution">
    <text evidence="5">The sequence shown here is derived from an EMBL/GenBank/DDBJ whole genome shotgun (WGS) entry which is preliminary data.</text>
</comment>
<feature type="domain" description="OmpR/PhoB-type" evidence="4">
    <location>
        <begin position="2"/>
        <end position="100"/>
    </location>
</feature>
<dbReference type="EMBL" id="JAJGAK010000001">
    <property type="protein sequence ID" value="MCC8362444.1"/>
    <property type="molecule type" value="Genomic_DNA"/>
</dbReference>
<keyword evidence="6" id="KW-1185">Reference proteome</keyword>
<evidence type="ECO:0000256" key="1">
    <source>
        <dbReference type="ARBA" id="ARBA00023125"/>
    </source>
</evidence>
<dbReference type="CDD" id="cd00383">
    <property type="entry name" value="trans_reg_C"/>
    <property type="match status" value="1"/>
</dbReference>
<dbReference type="Proteomes" id="UP001165293">
    <property type="component" value="Unassembled WGS sequence"/>
</dbReference>
<dbReference type="RefSeq" id="WP_230526047.1">
    <property type="nucleotide sequence ID" value="NZ_JAJGAK010000001.1"/>
</dbReference>